<accession>A0A4U0WHG2</accession>
<reference evidence="1 2" key="1">
    <citation type="submission" date="2017-03" db="EMBL/GenBank/DDBJ databases">
        <title>Genomes of endolithic fungi from Antarctica.</title>
        <authorList>
            <person name="Coleine C."/>
            <person name="Masonjones S."/>
            <person name="Stajich J.E."/>
        </authorList>
    </citation>
    <scope>NUCLEOTIDE SEQUENCE [LARGE SCALE GENOMIC DNA]</scope>
    <source>
        <strain evidence="1 2">CCFEE 5184</strain>
    </source>
</reference>
<dbReference type="EMBL" id="NAJQ01001206">
    <property type="protein sequence ID" value="TKA61546.1"/>
    <property type="molecule type" value="Genomic_DNA"/>
</dbReference>
<comment type="caution">
    <text evidence="1">The sequence shown here is derived from an EMBL/GenBank/DDBJ whole genome shotgun (WGS) entry which is preliminary data.</text>
</comment>
<evidence type="ECO:0000313" key="2">
    <source>
        <dbReference type="Proteomes" id="UP000309340"/>
    </source>
</evidence>
<dbReference type="STRING" id="329884.A0A4U0WHG2"/>
<keyword evidence="2" id="KW-1185">Reference proteome</keyword>
<dbReference type="AlphaFoldDB" id="A0A4U0WHG2"/>
<proteinExistence type="predicted"/>
<dbReference type="OrthoDB" id="411064at2759"/>
<dbReference type="Proteomes" id="UP000309340">
    <property type="component" value="Unassembled WGS sequence"/>
</dbReference>
<evidence type="ECO:0000313" key="1">
    <source>
        <dbReference type="EMBL" id="TKA61546.1"/>
    </source>
</evidence>
<name>A0A4U0WHG2_9PEZI</name>
<sequence>MPSWTHLIRFEAVEDGRVHLGQLVNTSRDVGLDTVDGKTIQAFRINGDIYNGTVTSQKTTV</sequence>
<organism evidence="1 2">
    <name type="scientific">Friedmanniomyces simplex</name>
    <dbReference type="NCBI Taxonomy" id="329884"/>
    <lineage>
        <taxon>Eukaryota</taxon>
        <taxon>Fungi</taxon>
        <taxon>Dikarya</taxon>
        <taxon>Ascomycota</taxon>
        <taxon>Pezizomycotina</taxon>
        <taxon>Dothideomycetes</taxon>
        <taxon>Dothideomycetidae</taxon>
        <taxon>Mycosphaerellales</taxon>
        <taxon>Teratosphaeriaceae</taxon>
        <taxon>Friedmanniomyces</taxon>
    </lineage>
</organism>
<protein>
    <submittedName>
        <fullName evidence="1">Uncharacterized protein</fullName>
    </submittedName>
</protein>
<gene>
    <name evidence="1" type="ORF">B0A55_12639</name>
</gene>
<feature type="non-terminal residue" evidence="1">
    <location>
        <position position="61"/>
    </location>
</feature>